<evidence type="ECO:0000313" key="3">
    <source>
        <dbReference type="Proteomes" id="UP000694388"/>
    </source>
</evidence>
<dbReference type="Ensembl" id="ENSEBUT00000011119.1">
    <property type="protein sequence ID" value="ENSEBUP00000010569.1"/>
    <property type="gene ID" value="ENSEBUG00000006804.1"/>
</dbReference>
<keyword evidence="3" id="KW-1185">Reference proteome</keyword>
<dbReference type="InterPro" id="IPR048733">
    <property type="entry name" value="CFA69_ARM_dom"/>
</dbReference>
<dbReference type="AlphaFoldDB" id="A0A8C4Q6L4"/>
<dbReference type="InterPro" id="IPR016024">
    <property type="entry name" value="ARM-type_fold"/>
</dbReference>
<dbReference type="GO" id="GO:0097225">
    <property type="term" value="C:sperm midpiece"/>
    <property type="evidence" value="ECO:0007669"/>
    <property type="project" value="TreeGrafter"/>
</dbReference>
<name>A0A8C4Q6L4_EPTBU</name>
<protein>
    <submittedName>
        <fullName evidence="2">Cilia and flagella associated protein 69</fullName>
    </submittedName>
</protein>
<dbReference type="InterPro" id="IPR048732">
    <property type="entry name" value="CFA69"/>
</dbReference>
<dbReference type="InterPro" id="IPR011989">
    <property type="entry name" value="ARM-like"/>
</dbReference>
<accession>A0A8C4Q6L4</accession>
<dbReference type="GO" id="GO:0097730">
    <property type="term" value="C:non-motile cilium"/>
    <property type="evidence" value="ECO:0007669"/>
    <property type="project" value="TreeGrafter"/>
</dbReference>
<organism evidence="2 3">
    <name type="scientific">Eptatretus burgeri</name>
    <name type="common">Inshore hagfish</name>
    <dbReference type="NCBI Taxonomy" id="7764"/>
    <lineage>
        <taxon>Eukaryota</taxon>
        <taxon>Metazoa</taxon>
        <taxon>Chordata</taxon>
        <taxon>Craniata</taxon>
        <taxon>Vertebrata</taxon>
        <taxon>Cyclostomata</taxon>
        <taxon>Myxini</taxon>
        <taxon>Myxiniformes</taxon>
        <taxon>Myxinidae</taxon>
        <taxon>Eptatretinae</taxon>
        <taxon>Eptatretus</taxon>
    </lineage>
</organism>
<dbReference type="PANTHER" id="PTHR14716">
    <property type="entry name" value="CILIA- AND FLAGELLA-ASSOCIATED PROTEIN 69"/>
    <property type="match status" value="1"/>
</dbReference>
<dbReference type="PANTHER" id="PTHR14716:SF0">
    <property type="entry name" value="CILIA- AND FLAGELLA-ASSOCIATED PROTEIN 69"/>
    <property type="match status" value="1"/>
</dbReference>
<proteinExistence type="predicted"/>
<feature type="domain" description="Cilia- and flagella-associated protein 69 ARM repeats" evidence="1">
    <location>
        <begin position="395"/>
        <end position="533"/>
    </location>
</feature>
<sequence length="703" mass="79373">MQASRVEFNKKMVEESHVVEQLVLLLSQPETEVEVCLVVLQLLQTFSADSGIMCEQMLEAHAAWLVCKHIAESNGAQMVFHGVEVLWNLLEKGSPDALSGQLCQVDSLHALREVFLGDALQAFIHDEQELLNDLLVVISLIAAIPSAPMLETGFSRLLVLLATFPEVKNDDPLVRDLRISNSSEDFERKKLLLNLLVLLSHDKANEVVFHEGQVLLALFEYIKLQKDSDEPGGRAGDTFRQIPVGIWTEVQYEELQLHCLAVLTTLVPFLLPDFLALHGSTRLLLMLEWCLLSDDYEAKGNSFYGLGEEAGKRAHLRLCARALRSVACLSDPVLNQDLCDQNAIIQLLDVLKKLTSDMKAGIGFVVDLEILTDVLLTLSDLCEPEEHRKMEMACSFRPLILTELIELSCHRNWKRDVMCWRGCSGSTAVAMLLKIWRFEEAEAGVLRGPKGQILDPQKPLSGWFQKEHLLVSQPASSPSPAILELAENDRVKLYVIFSKLGFDLPNLTAENRVTMVLIKNYLDFKVGEVWCEIEQELALEGLQPLNTDRKALEHVRQAMERKAHGVALEQQIILREQHELELQEERCTYTQMMVTHEQEKATLQAWRDFVARTSHIDNLKEAKRKQEESIERSRSMQKRQGLVQHRKTLGNLRVTAFCGRHVSVQTTPIIPNGGPLADTATDLKWLPETGGAQRMTELVLEQE</sequence>
<dbReference type="Proteomes" id="UP000694388">
    <property type="component" value="Unplaced"/>
</dbReference>
<evidence type="ECO:0000313" key="2">
    <source>
        <dbReference type="Ensembl" id="ENSEBUP00000010569.1"/>
    </source>
</evidence>
<reference evidence="2" key="2">
    <citation type="submission" date="2025-09" db="UniProtKB">
        <authorList>
            <consortium name="Ensembl"/>
        </authorList>
    </citation>
    <scope>IDENTIFICATION</scope>
</reference>
<evidence type="ECO:0000259" key="1">
    <source>
        <dbReference type="Pfam" id="PF21049"/>
    </source>
</evidence>
<dbReference type="SUPFAM" id="SSF48371">
    <property type="entry name" value="ARM repeat"/>
    <property type="match status" value="1"/>
</dbReference>
<dbReference type="Pfam" id="PF21049">
    <property type="entry name" value="CFA69_ARM_rpt"/>
    <property type="match status" value="2"/>
</dbReference>
<feature type="domain" description="Cilia- and flagella-associated protein 69 ARM repeats" evidence="1">
    <location>
        <begin position="2"/>
        <end position="389"/>
    </location>
</feature>
<dbReference type="GO" id="GO:1902093">
    <property type="term" value="P:positive regulation of flagellated sperm motility"/>
    <property type="evidence" value="ECO:0007669"/>
    <property type="project" value="TreeGrafter"/>
</dbReference>
<reference evidence="2" key="1">
    <citation type="submission" date="2025-08" db="UniProtKB">
        <authorList>
            <consortium name="Ensembl"/>
        </authorList>
    </citation>
    <scope>IDENTIFICATION</scope>
</reference>
<dbReference type="Gene3D" id="1.25.10.10">
    <property type="entry name" value="Leucine-rich Repeat Variant"/>
    <property type="match status" value="1"/>
</dbReference>
<dbReference type="OMA" id="TINSDLC"/>
<dbReference type="GeneTree" id="ENSGT00390000014274"/>